<comment type="caution">
    <text evidence="2">The sequence shown here is derived from an EMBL/GenBank/DDBJ whole genome shotgun (WGS) entry which is preliminary data.</text>
</comment>
<accession>A0ABQ5V110</accession>
<evidence type="ECO:0008006" key="4">
    <source>
        <dbReference type="Google" id="ProtNLM"/>
    </source>
</evidence>
<dbReference type="SUPFAM" id="SSF63829">
    <property type="entry name" value="Calcium-dependent phosphotriesterase"/>
    <property type="match status" value="1"/>
</dbReference>
<proteinExistence type="predicted"/>
<organism evidence="2 3">
    <name type="scientific">Algimonas porphyrae</name>
    <dbReference type="NCBI Taxonomy" id="1128113"/>
    <lineage>
        <taxon>Bacteria</taxon>
        <taxon>Pseudomonadati</taxon>
        <taxon>Pseudomonadota</taxon>
        <taxon>Alphaproteobacteria</taxon>
        <taxon>Maricaulales</taxon>
        <taxon>Robiginitomaculaceae</taxon>
        <taxon>Algimonas</taxon>
    </lineage>
</organism>
<feature type="chain" id="PRO_5047008331" description="ATP-binding protein" evidence="1">
    <location>
        <begin position="20"/>
        <end position="309"/>
    </location>
</feature>
<dbReference type="EMBL" id="BSNJ01000003">
    <property type="protein sequence ID" value="GLQ20710.1"/>
    <property type="molecule type" value="Genomic_DNA"/>
</dbReference>
<keyword evidence="3" id="KW-1185">Reference proteome</keyword>
<evidence type="ECO:0000313" key="2">
    <source>
        <dbReference type="EMBL" id="GLQ20710.1"/>
    </source>
</evidence>
<dbReference type="Gene3D" id="2.120.10.30">
    <property type="entry name" value="TolB, C-terminal domain"/>
    <property type="match status" value="1"/>
</dbReference>
<sequence length="309" mass="32666">MPIRCLTLLSLSTALLACAPETALDNATSAESAEQPITETIALTLNEAWVLDGFDAPESVIATQDGRGYYVSNVGGDGTAQDNDGVISLVGTNGTILERNWVAGTDAVPLHAPKGMTLVENDKGLTLLATDIDHVAFILADEGRLAKRLPAPDATFLNDIAKGPGASAFLSDSANARIYKLEDDTITVWLEDDRLGGVNGLQMEGDRLLVTTMSAGELLSIDLETKAITGLAAGMENADGIGLRSDGSYIISSWPGQLWHVREGEAPVLLQDTSGEEGATLMNDILLVDDATLITPNWMPGTVRGYRVQ</sequence>
<reference evidence="2" key="2">
    <citation type="submission" date="2023-01" db="EMBL/GenBank/DDBJ databases">
        <title>Draft genome sequence of Algimonas porphyrae strain NBRC 108216.</title>
        <authorList>
            <person name="Sun Q."/>
            <person name="Mori K."/>
        </authorList>
    </citation>
    <scope>NUCLEOTIDE SEQUENCE</scope>
    <source>
        <strain evidence="2">NBRC 108216</strain>
    </source>
</reference>
<dbReference type="PROSITE" id="PS51257">
    <property type="entry name" value="PROKAR_LIPOPROTEIN"/>
    <property type="match status" value="1"/>
</dbReference>
<dbReference type="RefSeq" id="WP_284371501.1">
    <property type="nucleotide sequence ID" value="NZ_BSNJ01000003.1"/>
</dbReference>
<evidence type="ECO:0000313" key="3">
    <source>
        <dbReference type="Proteomes" id="UP001161390"/>
    </source>
</evidence>
<protein>
    <recommendedName>
        <fullName evidence="4">ATP-binding protein</fullName>
    </recommendedName>
</protein>
<evidence type="ECO:0000256" key="1">
    <source>
        <dbReference type="SAM" id="SignalP"/>
    </source>
</evidence>
<reference evidence="2" key="1">
    <citation type="journal article" date="2014" name="Int. J. Syst. Evol. Microbiol.">
        <title>Complete genome of a new Firmicutes species belonging to the dominant human colonic microbiota ('Ruminococcus bicirculans') reveals two chromosomes and a selective capacity to utilize plant glucans.</title>
        <authorList>
            <consortium name="NISC Comparative Sequencing Program"/>
            <person name="Wegmann U."/>
            <person name="Louis P."/>
            <person name="Goesmann A."/>
            <person name="Henrissat B."/>
            <person name="Duncan S.H."/>
            <person name="Flint H.J."/>
        </authorList>
    </citation>
    <scope>NUCLEOTIDE SEQUENCE</scope>
    <source>
        <strain evidence="2">NBRC 108216</strain>
    </source>
</reference>
<dbReference type="InterPro" id="IPR011042">
    <property type="entry name" value="6-blade_b-propeller_TolB-like"/>
</dbReference>
<name>A0ABQ5V110_9PROT</name>
<keyword evidence="1" id="KW-0732">Signal</keyword>
<dbReference type="Proteomes" id="UP001161390">
    <property type="component" value="Unassembled WGS sequence"/>
</dbReference>
<feature type="signal peptide" evidence="1">
    <location>
        <begin position="1"/>
        <end position="19"/>
    </location>
</feature>
<gene>
    <name evidence="2" type="ORF">GCM10007854_16650</name>
</gene>